<dbReference type="SUPFAM" id="SSF52922">
    <property type="entry name" value="TK C-terminal domain-like"/>
    <property type="match status" value="1"/>
</dbReference>
<comment type="cofactor">
    <cofactor evidence="10">
        <name>thiamine diphosphate</name>
        <dbReference type="ChEBI" id="CHEBI:58937"/>
    </cofactor>
    <text evidence="10">Binds 1 thiamine pyrophosphate per subunit.</text>
</comment>
<feature type="binding site" evidence="10">
    <location>
        <position position="146"/>
    </location>
    <ligand>
        <name>Mg(2+)</name>
        <dbReference type="ChEBI" id="CHEBI:18420"/>
    </ligand>
</feature>
<keyword evidence="6 10" id="KW-0460">Magnesium</keyword>
<feature type="region of interest" description="Disordered" evidence="11">
    <location>
        <begin position="633"/>
        <end position="669"/>
    </location>
</feature>
<evidence type="ECO:0000256" key="8">
    <source>
        <dbReference type="ARBA" id="ARBA00023052"/>
    </source>
</evidence>
<proteinExistence type="inferred from homology"/>
<dbReference type="NCBIfam" id="TIGR00204">
    <property type="entry name" value="dxs"/>
    <property type="match status" value="1"/>
</dbReference>
<comment type="similarity">
    <text evidence="2 10">Belongs to the transketolase family. DXPS subfamily.</text>
</comment>
<evidence type="ECO:0000313" key="14">
    <source>
        <dbReference type="Proteomes" id="UP001157733"/>
    </source>
</evidence>
<dbReference type="Proteomes" id="UP001157733">
    <property type="component" value="Chromosome"/>
</dbReference>
<dbReference type="GO" id="GO:0008661">
    <property type="term" value="F:1-deoxy-D-xylulose-5-phosphate synthase activity"/>
    <property type="evidence" value="ECO:0007669"/>
    <property type="project" value="UniProtKB-EC"/>
</dbReference>
<dbReference type="HAMAP" id="MF_00315">
    <property type="entry name" value="DXP_synth"/>
    <property type="match status" value="1"/>
</dbReference>
<dbReference type="EMBL" id="OX336137">
    <property type="protein sequence ID" value="CAI2717854.1"/>
    <property type="molecule type" value="Genomic_DNA"/>
</dbReference>
<keyword evidence="7 10" id="KW-0784">Thiamine biosynthesis</keyword>
<dbReference type="Gene3D" id="3.40.50.970">
    <property type="match status" value="2"/>
</dbReference>
<dbReference type="PANTHER" id="PTHR43322">
    <property type="entry name" value="1-D-DEOXYXYLULOSE 5-PHOSPHATE SYNTHASE-RELATED"/>
    <property type="match status" value="1"/>
</dbReference>
<dbReference type="InterPro" id="IPR005475">
    <property type="entry name" value="Transketolase-like_Pyr-bd"/>
</dbReference>
<dbReference type="EC" id="2.2.1.7" evidence="10"/>
<dbReference type="PANTHER" id="PTHR43322:SF5">
    <property type="entry name" value="1-DEOXY-D-XYLULOSE-5-PHOSPHATE SYNTHASE, CHLOROPLASTIC"/>
    <property type="match status" value="1"/>
</dbReference>
<dbReference type="InterPro" id="IPR029061">
    <property type="entry name" value="THDP-binding"/>
</dbReference>
<keyword evidence="9 10" id="KW-0414">Isoprene biosynthesis</keyword>
<evidence type="ECO:0000259" key="12">
    <source>
        <dbReference type="SMART" id="SM00861"/>
    </source>
</evidence>
<dbReference type="Gene3D" id="3.40.50.920">
    <property type="match status" value="1"/>
</dbReference>
<evidence type="ECO:0000256" key="3">
    <source>
        <dbReference type="ARBA" id="ARBA00011738"/>
    </source>
</evidence>
<protein>
    <recommendedName>
        <fullName evidence="10">1-deoxy-D-xylulose-5-phosphate synthase</fullName>
        <ecNumber evidence="10">2.2.1.7</ecNumber>
    </recommendedName>
    <alternativeName>
        <fullName evidence="10">1-deoxyxylulose-5-phosphate synthase</fullName>
        <shortName evidence="10">DXP synthase</shortName>
        <shortName evidence="10">DXPS</shortName>
    </alternativeName>
</protein>
<feature type="binding site" evidence="10">
    <location>
        <position position="286"/>
    </location>
    <ligand>
        <name>thiamine diphosphate</name>
        <dbReference type="ChEBI" id="CHEBI:58937"/>
    </ligand>
</feature>
<feature type="binding site" evidence="10">
    <location>
        <position position="74"/>
    </location>
    <ligand>
        <name>thiamine diphosphate</name>
        <dbReference type="ChEBI" id="CHEBI:58937"/>
    </ligand>
</feature>
<evidence type="ECO:0000256" key="4">
    <source>
        <dbReference type="ARBA" id="ARBA00022679"/>
    </source>
</evidence>
<dbReference type="Pfam" id="PF02780">
    <property type="entry name" value="Transketolase_C"/>
    <property type="match status" value="1"/>
</dbReference>
<evidence type="ECO:0000313" key="13">
    <source>
        <dbReference type="EMBL" id="CAI2717854.1"/>
    </source>
</evidence>
<dbReference type="Pfam" id="PF02779">
    <property type="entry name" value="Transket_pyr"/>
    <property type="match status" value="1"/>
</dbReference>
<gene>
    <name evidence="10 13" type="primary">dxs</name>
    <name evidence="13" type="ORF">NSPWAT_0995</name>
</gene>
<comment type="subunit">
    <text evidence="3 10">Homodimer.</text>
</comment>
<keyword evidence="8 10" id="KW-0786">Thiamine pyrophosphate</keyword>
<dbReference type="InterPro" id="IPR005477">
    <property type="entry name" value="Dxylulose-5-P_synthase"/>
</dbReference>
<evidence type="ECO:0000256" key="6">
    <source>
        <dbReference type="ARBA" id="ARBA00022842"/>
    </source>
</evidence>
<dbReference type="SMART" id="SM00861">
    <property type="entry name" value="Transket_pyr"/>
    <property type="match status" value="1"/>
</dbReference>
<organism evidence="13 14">
    <name type="scientific">Nitrospina watsonii</name>
    <dbReference type="NCBI Taxonomy" id="1323948"/>
    <lineage>
        <taxon>Bacteria</taxon>
        <taxon>Pseudomonadati</taxon>
        <taxon>Nitrospinota/Tectimicrobiota group</taxon>
        <taxon>Nitrospinota</taxon>
        <taxon>Nitrospinia</taxon>
        <taxon>Nitrospinales</taxon>
        <taxon>Nitrospinaceae</taxon>
        <taxon>Nitrospina</taxon>
    </lineage>
</organism>
<comment type="pathway">
    <text evidence="1 10">Metabolic intermediate biosynthesis; 1-deoxy-D-xylulose 5-phosphate biosynthesis; 1-deoxy-D-xylulose 5-phosphate from D-glyceraldehyde 3-phosphate and pyruvate: step 1/1.</text>
</comment>
<comment type="caution">
    <text evidence="10">Lacks conserved residue(s) required for the propagation of feature annotation.</text>
</comment>
<comment type="cofactor">
    <cofactor evidence="10">
        <name>Mg(2+)</name>
        <dbReference type="ChEBI" id="CHEBI:18420"/>
    </cofactor>
    <text evidence="10">Binds 1 Mg(2+) ion per subunit.</text>
</comment>
<dbReference type="Pfam" id="PF13292">
    <property type="entry name" value="DXP_synthase_N"/>
    <property type="match status" value="1"/>
</dbReference>
<evidence type="ECO:0000256" key="1">
    <source>
        <dbReference type="ARBA" id="ARBA00004980"/>
    </source>
</evidence>
<keyword evidence="5 10" id="KW-0479">Metal-binding</keyword>
<feature type="binding site" evidence="10">
    <location>
        <position position="175"/>
    </location>
    <ligand>
        <name>Mg(2+)</name>
        <dbReference type="ChEBI" id="CHEBI:18420"/>
    </ligand>
</feature>
<comment type="function">
    <text evidence="10">Catalyzes the acyloin condensation reaction between C atoms 2 and 3 of pyruvate and glyceraldehyde 3-phosphate to yield 1-deoxy-D-xylulose-5-phosphate (DXP).</text>
</comment>
<dbReference type="InterPro" id="IPR009014">
    <property type="entry name" value="Transketo_C/PFOR_II"/>
</dbReference>
<dbReference type="PROSITE" id="PS00801">
    <property type="entry name" value="TRANSKETOLASE_1"/>
    <property type="match status" value="1"/>
</dbReference>
<dbReference type="InterPro" id="IPR020826">
    <property type="entry name" value="Transketolase_BS"/>
</dbReference>
<evidence type="ECO:0000256" key="5">
    <source>
        <dbReference type="ARBA" id="ARBA00022723"/>
    </source>
</evidence>
<dbReference type="InterPro" id="IPR033248">
    <property type="entry name" value="Transketolase_C"/>
</dbReference>
<feature type="binding site" evidence="10">
    <location>
        <position position="367"/>
    </location>
    <ligand>
        <name>thiamine diphosphate</name>
        <dbReference type="ChEBI" id="CHEBI:58937"/>
    </ligand>
</feature>
<dbReference type="InterPro" id="IPR049557">
    <property type="entry name" value="Transketolase_CS"/>
</dbReference>
<keyword evidence="14" id="KW-1185">Reference proteome</keyword>
<dbReference type="SUPFAM" id="SSF52518">
    <property type="entry name" value="Thiamin diphosphate-binding fold (THDP-binding)"/>
    <property type="match status" value="2"/>
</dbReference>
<reference evidence="13 14" key="1">
    <citation type="submission" date="2022-09" db="EMBL/GenBank/DDBJ databases">
        <authorList>
            <person name="Kop L."/>
        </authorList>
    </citation>
    <scope>NUCLEOTIDE SEQUENCE [LARGE SCALE GENOMIC DNA]</scope>
    <source>
        <strain evidence="13 14">347</strain>
    </source>
</reference>
<feature type="binding site" evidence="10">
    <location>
        <position position="175"/>
    </location>
    <ligand>
        <name>thiamine diphosphate</name>
        <dbReference type="ChEBI" id="CHEBI:58937"/>
    </ligand>
</feature>
<evidence type="ECO:0000256" key="11">
    <source>
        <dbReference type="SAM" id="MobiDB-lite"/>
    </source>
</evidence>
<keyword evidence="4 10" id="KW-0808">Transferase</keyword>
<sequence length="669" mass="73305">MSKFLQKINSPQDVKSLNREDLPDLAAEIRDALLNTISKTGGHLGSNMGVVELTIALHYVYESPKDMFIWDVGHQSYVHKLLTGRKERFHTLRQYDGLSGFTKREENEHDHWNCGHGGTSISAAVAFAKARDLKKEDYNVLAVIGDGSMTAGMAFEGLNHTGHLQTDMVVVLNDNEMSISTNVGGMSAHLSQIMTGQVMTKIKREIDQLLLAIPGIGKDISHYAHKLDEAIKGVFIPGRLFEDLGFRYIGPVDGHNTEALIDCFESIKDLKGPTLVHVITRKGKGYKVAEDEADVWHGASPFDIETGTFHKKASNPNYTSVFAQAMIDLAKEDESIIGITAAMPDGTGISKFGKEFPERTFDVGMAEQHAVDFAGAMALKGLRPVAAIYSTFLQRAYDQVVHDVCLMNIPVVFAMDRAGIVGEDGATHQGLYDIAYLRTLPNMVIMAPKDENEMRHMLKTAIYHDGPAALRYPRGAGLGVDLDPKMKELEIGKGEVIQDGKDIALIAYGHMVRPAEEVAAKLEEKGISVAVINARFVKPLDEELVLRYAHSTQCMVTLEEHSVQGGFGSAVLEALHKEPSERAFQVKCIGVGDLVVEHGAPALVRRDLKIDHNGLLETISDFYDQVMEISPVAGMGHQGNGNHNHSSNGNKENVANPPLRSDLRKSAIL</sequence>
<evidence type="ECO:0000256" key="10">
    <source>
        <dbReference type="HAMAP-Rule" id="MF_00315"/>
    </source>
</evidence>
<comment type="catalytic activity">
    <reaction evidence="10">
        <text>D-glyceraldehyde 3-phosphate + pyruvate + H(+) = 1-deoxy-D-xylulose 5-phosphate + CO2</text>
        <dbReference type="Rhea" id="RHEA:12605"/>
        <dbReference type="ChEBI" id="CHEBI:15361"/>
        <dbReference type="ChEBI" id="CHEBI:15378"/>
        <dbReference type="ChEBI" id="CHEBI:16526"/>
        <dbReference type="ChEBI" id="CHEBI:57792"/>
        <dbReference type="ChEBI" id="CHEBI:59776"/>
        <dbReference type="EC" id="2.2.1.7"/>
    </reaction>
</comment>
<feature type="domain" description="Transketolase-like pyrimidine-binding" evidence="12">
    <location>
        <begin position="316"/>
        <end position="480"/>
    </location>
</feature>
<evidence type="ECO:0000256" key="7">
    <source>
        <dbReference type="ARBA" id="ARBA00022977"/>
    </source>
</evidence>
<dbReference type="CDD" id="cd07033">
    <property type="entry name" value="TPP_PYR_DXS_TK_like"/>
    <property type="match status" value="1"/>
</dbReference>
<dbReference type="RefSeq" id="WP_282010771.1">
    <property type="nucleotide sequence ID" value="NZ_OX336137.1"/>
</dbReference>
<name>A0ABN8VZF1_9BACT</name>
<dbReference type="CDD" id="cd02007">
    <property type="entry name" value="TPP_DXS"/>
    <property type="match status" value="1"/>
</dbReference>
<feature type="compositionally biased region" description="Low complexity" evidence="11">
    <location>
        <begin position="640"/>
        <end position="650"/>
    </location>
</feature>
<dbReference type="NCBIfam" id="NF003933">
    <property type="entry name" value="PRK05444.2-2"/>
    <property type="match status" value="1"/>
</dbReference>
<accession>A0ABN8VZF1</accession>
<feature type="binding site" evidence="10">
    <location>
        <begin position="147"/>
        <end position="148"/>
    </location>
    <ligand>
        <name>thiamine diphosphate</name>
        <dbReference type="ChEBI" id="CHEBI:58937"/>
    </ligand>
</feature>
<dbReference type="PROSITE" id="PS00802">
    <property type="entry name" value="TRANSKETOLASE_2"/>
    <property type="match status" value="1"/>
</dbReference>
<evidence type="ECO:0000256" key="9">
    <source>
        <dbReference type="ARBA" id="ARBA00023229"/>
    </source>
</evidence>
<evidence type="ECO:0000256" key="2">
    <source>
        <dbReference type="ARBA" id="ARBA00011081"/>
    </source>
</evidence>